<dbReference type="Gene3D" id="1.10.287.110">
    <property type="entry name" value="DnaJ domain"/>
    <property type="match status" value="1"/>
</dbReference>
<dbReference type="PROSITE" id="PS50076">
    <property type="entry name" value="DNAJ_2"/>
    <property type="match status" value="1"/>
</dbReference>
<dbReference type="PRINTS" id="PR00625">
    <property type="entry name" value="JDOMAIN"/>
</dbReference>
<evidence type="ECO:0000259" key="2">
    <source>
        <dbReference type="PROSITE" id="PS50076"/>
    </source>
</evidence>
<accession>A0A1X1Y7D9</accession>
<dbReference type="InterPro" id="IPR036869">
    <property type="entry name" value="J_dom_sf"/>
</dbReference>
<name>A0A1X1Y7D9_9MYCO</name>
<dbReference type="CDD" id="cd06257">
    <property type="entry name" value="DnaJ"/>
    <property type="match status" value="1"/>
</dbReference>
<reference evidence="3 4" key="1">
    <citation type="submission" date="2016-01" db="EMBL/GenBank/DDBJ databases">
        <title>The new phylogeny of the genus Mycobacterium.</title>
        <authorList>
            <person name="Tarcisio F."/>
            <person name="Conor M."/>
            <person name="Antonella G."/>
            <person name="Elisabetta G."/>
            <person name="Giulia F.S."/>
            <person name="Sara T."/>
            <person name="Anna F."/>
            <person name="Clotilde B."/>
            <person name="Roberto B."/>
            <person name="Veronica D.S."/>
            <person name="Fabio R."/>
            <person name="Monica P."/>
            <person name="Olivier J."/>
            <person name="Enrico T."/>
            <person name="Nicola S."/>
        </authorList>
    </citation>
    <scope>NUCLEOTIDE SEQUENCE [LARGE SCALE GENOMIC DNA]</scope>
    <source>
        <strain evidence="3 4">DSM 45394</strain>
    </source>
</reference>
<dbReference type="SMART" id="SM00271">
    <property type="entry name" value="DnaJ"/>
    <property type="match status" value="1"/>
</dbReference>
<gene>
    <name evidence="3" type="ORF">AWC16_22300</name>
</gene>
<proteinExistence type="predicted"/>
<sequence>MSQNPDPYAVLGVTRTATPAEISHAFRTKLRALHPDTGNAGVPPTADAQAQLRQLLRAYNLLRRGQDDAAADPPRPTRPAGNPHGPVNIPVTYRRRPAAPPRKDLWAGPVRRHR</sequence>
<feature type="domain" description="J" evidence="2">
    <location>
        <begin position="6"/>
        <end position="85"/>
    </location>
</feature>
<dbReference type="STRING" id="1108812.AWC16_22300"/>
<dbReference type="AlphaFoldDB" id="A0A1X1Y7D9"/>
<dbReference type="Pfam" id="PF00226">
    <property type="entry name" value="DnaJ"/>
    <property type="match status" value="1"/>
</dbReference>
<comment type="caution">
    <text evidence="3">The sequence shown here is derived from an EMBL/GenBank/DDBJ whole genome shotgun (WGS) entry which is preliminary data.</text>
</comment>
<keyword evidence="4" id="KW-1185">Reference proteome</keyword>
<evidence type="ECO:0000313" key="4">
    <source>
        <dbReference type="Proteomes" id="UP000193866"/>
    </source>
</evidence>
<evidence type="ECO:0000313" key="3">
    <source>
        <dbReference type="EMBL" id="ORW06979.1"/>
    </source>
</evidence>
<evidence type="ECO:0000256" key="1">
    <source>
        <dbReference type="SAM" id="MobiDB-lite"/>
    </source>
</evidence>
<organism evidence="3 4">
    <name type="scientific">Mycolicibacter longobardus</name>
    <dbReference type="NCBI Taxonomy" id="1108812"/>
    <lineage>
        <taxon>Bacteria</taxon>
        <taxon>Bacillati</taxon>
        <taxon>Actinomycetota</taxon>
        <taxon>Actinomycetes</taxon>
        <taxon>Mycobacteriales</taxon>
        <taxon>Mycobacteriaceae</taxon>
        <taxon>Mycolicibacter</taxon>
    </lineage>
</organism>
<dbReference type="Proteomes" id="UP000193866">
    <property type="component" value="Unassembled WGS sequence"/>
</dbReference>
<dbReference type="SUPFAM" id="SSF46565">
    <property type="entry name" value="Chaperone J-domain"/>
    <property type="match status" value="1"/>
</dbReference>
<dbReference type="EMBL" id="LQPG01000055">
    <property type="protein sequence ID" value="ORW06979.1"/>
    <property type="molecule type" value="Genomic_DNA"/>
</dbReference>
<dbReference type="RefSeq" id="WP_085266762.1">
    <property type="nucleotide sequence ID" value="NZ_LQPG01000055.1"/>
</dbReference>
<dbReference type="OrthoDB" id="166297at2"/>
<dbReference type="InterPro" id="IPR001623">
    <property type="entry name" value="DnaJ_domain"/>
</dbReference>
<protein>
    <recommendedName>
        <fullName evidence="2">J domain-containing protein</fullName>
    </recommendedName>
</protein>
<feature type="region of interest" description="Disordered" evidence="1">
    <location>
        <begin position="63"/>
        <end position="114"/>
    </location>
</feature>